<evidence type="ECO:0000313" key="2">
    <source>
        <dbReference type="Proteomes" id="UP000235965"/>
    </source>
</evidence>
<accession>A0A2J7RFV0</accession>
<evidence type="ECO:0000313" key="1">
    <source>
        <dbReference type="EMBL" id="PNF39714.1"/>
    </source>
</evidence>
<dbReference type="InParanoid" id="A0A2J7RFV0"/>
<comment type="caution">
    <text evidence="1">The sequence shown here is derived from an EMBL/GenBank/DDBJ whole genome shotgun (WGS) entry which is preliminary data.</text>
</comment>
<sequence>MDLKEVCYEDGRWTELAQNDIVQMCNNRIPSRELAEDAECRTKQNIRPTKESKKGVDTDIRGALTGRRKNGECFVTGLFALV</sequence>
<name>A0A2J7RFV0_9NEOP</name>
<reference evidence="1 2" key="1">
    <citation type="submission" date="2017-12" db="EMBL/GenBank/DDBJ databases">
        <title>Hemimetabolous genomes reveal molecular basis of termite eusociality.</title>
        <authorList>
            <person name="Harrison M.C."/>
            <person name="Jongepier E."/>
            <person name="Robertson H.M."/>
            <person name="Arning N."/>
            <person name="Bitard-Feildel T."/>
            <person name="Chao H."/>
            <person name="Childers C.P."/>
            <person name="Dinh H."/>
            <person name="Doddapaneni H."/>
            <person name="Dugan S."/>
            <person name="Gowin J."/>
            <person name="Greiner C."/>
            <person name="Han Y."/>
            <person name="Hu H."/>
            <person name="Hughes D.S.T."/>
            <person name="Huylmans A.-K."/>
            <person name="Kemena C."/>
            <person name="Kremer L.P.M."/>
            <person name="Lee S.L."/>
            <person name="Lopez-Ezquerra A."/>
            <person name="Mallet L."/>
            <person name="Monroy-Kuhn J.M."/>
            <person name="Moser A."/>
            <person name="Murali S.C."/>
            <person name="Muzny D.M."/>
            <person name="Otani S."/>
            <person name="Piulachs M.-D."/>
            <person name="Poelchau M."/>
            <person name="Qu J."/>
            <person name="Schaub F."/>
            <person name="Wada-Katsumata A."/>
            <person name="Worley K.C."/>
            <person name="Xie Q."/>
            <person name="Ylla G."/>
            <person name="Poulsen M."/>
            <person name="Gibbs R.A."/>
            <person name="Schal C."/>
            <person name="Richards S."/>
            <person name="Belles X."/>
            <person name="Korb J."/>
            <person name="Bornberg-Bauer E."/>
        </authorList>
    </citation>
    <scope>NUCLEOTIDE SEQUENCE [LARGE SCALE GENOMIC DNA]</scope>
    <source>
        <tissue evidence="1">Whole body</tissue>
    </source>
</reference>
<dbReference type="Proteomes" id="UP000235965">
    <property type="component" value="Unassembled WGS sequence"/>
</dbReference>
<organism evidence="1 2">
    <name type="scientific">Cryptotermes secundus</name>
    <dbReference type="NCBI Taxonomy" id="105785"/>
    <lineage>
        <taxon>Eukaryota</taxon>
        <taxon>Metazoa</taxon>
        <taxon>Ecdysozoa</taxon>
        <taxon>Arthropoda</taxon>
        <taxon>Hexapoda</taxon>
        <taxon>Insecta</taxon>
        <taxon>Pterygota</taxon>
        <taxon>Neoptera</taxon>
        <taxon>Polyneoptera</taxon>
        <taxon>Dictyoptera</taxon>
        <taxon>Blattodea</taxon>
        <taxon>Blattoidea</taxon>
        <taxon>Termitoidae</taxon>
        <taxon>Kalotermitidae</taxon>
        <taxon>Cryptotermitinae</taxon>
        <taxon>Cryptotermes</taxon>
    </lineage>
</organism>
<gene>
    <name evidence="1" type="ORF">B7P43_G05644</name>
</gene>
<dbReference type="AlphaFoldDB" id="A0A2J7RFV0"/>
<keyword evidence="2" id="KW-1185">Reference proteome</keyword>
<dbReference type="EMBL" id="NEVH01004410">
    <property type="protein sequence ID" value="PNF39714.1"/>
    <property type="molecule type" value="Genomic_DNA"/>
</dbReference>
<proteinExistence type="predicted"/>
<protein>
    <submittedName>
        <fullName evidence="1">Uncharacterized protein</fullName>
    </submittedName>
</protein>